<keyword evidence="2" id="KW-1185">Reference proteome</keyword>
<evidence type="ECO:0000313" key="1">
    <source>
        <dbReference type="EMBL" id="TDN46071.1"/>
    </source>
</evidence>
<comment type="caution">
    <text evidence="1">The sequence shown here is derived from an EMBL/GenBank/DDBJ whole genome shotgun (WGS) entry which is preliminary data.</text>
</comment>
<dbReference type="Proteomes" id="UP000295530">
    <property type="component" value="Unassembled WGS sequence"/>
</dbReference>
<dbReference type="EMBL" id="SNVX01000048">
    <property type="protein sequence ID" value="TDN46071.1"/>
    <property type="molecule type" value="Genomic_DNA"/>
</dbReference>
<evidence type="ECO:0000313" key="2">
    <source>
        <dbReference type="Proteomes" id="UP000295530"/>
    </source>
</evidence>
<reference evidence="1 2" key="1">
    <citation type="submission" date="2019-03" db="EMBL/GenBank/DDBJ databases">
        <title>Genomic analyses of the natural microbiome of Caenorhabditis elegans.</title>
        <authorList>
            <person name="Samuel B."/>
        </authorList>
    </citation>
    <scope>NUCLEOTIDE SEQUENCE [LARGE SCALE GENOMIC DNA]</scope>
    <source>
        <strain evidence="1 2">BIGb0156</strain>
    </source>
</reference>
<name>A0A4R6DMG1_SCAGO</name>
<sequence>MVQIKLFCRIRQGMHHNGPDANILRNPANTEYRIMQ</sequence>
<proteinExistence type="predicted"/>
<dbReference type="AlphaFoldDB" id="A0A4R6DMG1"/>
<protein>
    <submittedName>
        <fullName evidence="1">Uncharacterized protein</fullName>
    </submittedName>
</protein>
<organism evidence="1 2">
    <name type="scientific">Scandinavium goeteborgense</name>
    <dbReference type="NCBI Taxonomy" id="1851514"/>
    <lineage>
        <taxon>Bacteria</taxon>
        <taxon>Pseudomonadati</taxon>
        <taxon>Pseudomonadota</taxon>
        <taxon>Gammaproteobacteria</taxon>
        <taxon>Enterobacterales</taxon>
        <taxon>Enterobacteriaceae</taxon>
        <taxon>Scandinavium</taxon>
    </lineage>
</organism>
<gene>
    <name evidence="1" type="ORF">EC847_1484</name>
</gene>
<accession>A0A4R6DMG1</accession>